<feature type="transmembrane region" description="Helical" evidence="1">
    <location>
        <begin position="70"/>
        <end position="87"/>
    </location>
</feature>
<dbReference type="RefSeq" id="WP_343842172.1">
    <property type="nucleotide sequence ID" value="NZ_BAAADO010000005.1"/>
</dbReference>
<feature type="transmembrane region" description="Helical" evidence="1">
    <location>
        <begin position="94"/>
        <end position="111"/>
    </location>
</feature>
<keyword evidence="1" id="KW-0812">Transmembrane</keyword>
<gene>
    <name evidence="2" type="ORF">GCM10008986_27380</name>
</gene>
<reference evidence="2 3" key="1">
    <citation type="journal article" date="2019" name="Int. J. Syst. Evol. Microbiol.">
        <title>The Global Catalogue of Microorganisms (GCM) 10K type strain sequencing project: providing services to taxonomists for standard genome sequencing and annotation.</title>
        <authorList>
            <consortium name="The Broad Institute Genomics Platform"/>
            <consortium name="The Broad Institute Genome Sequencing Center for Infectious Disease"/>
            <person name="Wu L."/>
            <person name="Ma J."/>
        </authorList>
    </citation>
    <scope>NUCLEOTIDE SEQUENCE [LARGE SCALE GENOMIC DNA]</scope>
    <source>
        <strain evidence="2 3">JCM 12389</strain>
    </source>
</reference>
<name>A0ABN1BIN9_9BACI</name>
<evidence type="ECO:0000313" key="2">
    <source>
        <dbReference type="EMBL" id="GAA0498750.1"/>
    </source>
</evidence>
<keyword evidence="3" id="KW-1185">Reference proteome</keyword>
<keyword evidence="1" id="KW-0472">Membrane</keyword>
<proteinExistence type="predicted"/>
<dbReference type="Proteomes" id="UP001500880">
    <property type="component" value="Unassembled WGS sequence"/>
</dbReference>
<keyword evidence="1" id="KW-1133">Transmembrane helix</keyword>
<feature type="transmembrane region" description="Helical" evidence="1">
    <location>
        <begin position="6"/>
        <end position="24"/>
    </location>
</feature>
<accession>A0ABN1BIN9</accession>
<evidence type="ECO:0000256" key="1">
    <source>
        <dbReference type="SAM" id="Phobius"/>
    </source>
</evidence>
<dbReference type="EMBL" id="BAAADO010000005">
    <property type="protein sequence ID" value="GAA0498750.1"/>
    <property type="molecule type" value="Genomic_DNA"/>
</dbReference>
<feature type="transmembrane region" description="Helical" evidence="1">
    <location>
        <begin position="131"/>
        <end position="148"/>
    </location>
</feature>
<organism evidence="2 3">
    <name type="scientific">Salinibacillus aidingensis</name>
    <dbReference type="NCBI Taxonomy" id="237684"/>
    <lineage>
        <taxon>Bacteria</taxon>
        <taxon>Bacillati</taxon>
        <taxon>Bacillota</taxon>
        <taxon>Bacilli</taxon>
        <taxon>Bacillales</taxon>
        <taxon>Bacillaceae</taxon>
        <taxon>Salinibacillus</taxon>
    </lineage>
</organism>
<comment type="caution">
    <text evidence="2">The sequence shown here is derived from an EMBL/GenBank/DDBJ whole genome shotgun (WGS) entry which is preliminary data.</text>
</comment>
<evidence type="ECO:0000313" key="3">
    <source>
        <dbReference type="Proteomes" id="UP001500880"/>
    </source>
</evidence>
<protein>
    <submittedName>
        <fullName evidence="2">Uncharacterized protein</fullName>
    </submittedName>
</protein>
<sequence length="163" mass="19606">MTVKVQRIVNAAMIIVAWMTLLFMEKRQLKRFLPATILIVLFETINGMYGKKLGWWRFYNKPKSDLFGEYPFYAGPFLACSIWVLKWTYGNLKWFVSLNALFNFIFAFPIASFAKRLRYYKLERINHVQFFFYYFYKAFILYGLQYLFDKNYSLKGQGKQSES</sequence>